<dbReference type="CDD" id="cd02180">
    <property type="entry name" value="GH16_fungal_KRE6_glucanase"/>
    <property type="match status" value="1"/>
</dbReference>
<evidence type="ECO:0000313" key="13">
    <source>
        <dbReference type="Proteomes" id="UP000094043"/>
    </source>
</evidence>
<evidence type="ECO:0000256" key="2">
    <source>
        <dbReference type="ARBA" id="ARBA00010962"/>
    </source>
</evidence>
<dbReference type="AlphaFoldDB" id="A0AAJ8JSY0"/>
<feature type="transmembrane region" description="Helical" evidence="10">
    <location>
        <begin position="388"/>
        <end position="411"/>
    </location>
</feature>
<comment type="similarity">
    <text evidence="2">Belongs to the SKN1/KRE6 family.</text>
</comment>
<feature type="region of interest" description="Disordered" evidence="9">
    <location>
        <begin position="230"/>
        <end position="282"/>
    </location>
</feature>
<dbReference type="GO" id="GO:0005886">
    <property type="term" value="C:plasma membrane"/>
    <property type="evidence" value="ECO:0007669"/>
    <property type="project" value="TreeGrafter"/>
</dbReference>
<dbReference type="FunFam" id="2.60.120.200:FF:000135">
    <property type="entry name" value="Related to KRE6-glucan synthase subunit"/>
    <property type="match status" value="1"/>
</dbReference>
<proteinExistence type="inferred from homology"/>
<evidence type="ECO:0000256" key="9">
    <source>
        <dbReference type="SAM" id="MobiDB-lite"/>
    </source>
</evidence>
<dbReference type="GO" id="GO:0006078">
    <property type="term" value="P:(1-&gt;6)-beta-D-glucan biosynthetic process"/>
    <property type="evidence" value="ECO:0007669"/>
    <property type="project" value="TreeGrafter"/>
</dbReference>
<name>A0AAJ8JSY0_9TREE</name>
<dbReference type="GeneID" id="91087213"/>
<accession>A0AAJ8JSY0</accession>
<evidence type="ECO:0000313" key="12">
    <source>
        <dbReference type="EMBL" id="WVN87807.1"/>
    </source>
</evidence>
<keyword evidence="3 10" id="KW-0812">Transmembrane</keyword>
<evidence type="ECO:0000256" key="5">
    <source>
        <dbReference type="ARBA" id="ARBA00022989"/>
    </source>
</evidence>
<feature type="domain" description="GH16" evidence="11">
    <location>
        <begin position="456"/>
        <end position="831"/>
    </location>
</feature>
<evidence type="ECO:0000256" key="10">
    <source>
        <dbReference type="SAM" id="Phobius"/>
    </source>
</evidence>
<gene>
    <name evidence="12" type="ORF">L203_103002</name>
</gene>
<feature type="compositionally biased region" description="Polar residues" evidence="9">
    <location>
        <begin position="84"/>
        <end position="99"/>
    </location>
</feature>
<reference evidence="12" key="3">
    <citation type="submission" date="2024-01" db="EMBL/GenBank/DDBJ databases">
        <authorList>
            <person name="Coelho M.A."/>
            <person name="David-Palma M."/>
            <person name="Shea T."/>
            <person name="Sun S."/>
            <person name="Cuomo C.A."/>
            <person name="Heitman J."/>
        </authorList>
    </citation>
    <scope>NUCLEOTIDE SEQUENCE</scope>
    <source>
        <strain evidence="12">CBS 7841</strain>
    </source>
</reference>
<evidence type="ECO:0000256" key="6">
    <source>
        <dbReference type="ARBA" id="ARBA00023136"/>
    </source>
</evidence>
<evidence type="ECO:0000259" key="11">
    <source>
        <dbReference type="PROSITE" id="PS51762"/>
    </source>
</evidence>
<feature type="compositionally biased region" description="Basic and acidic residues" evidence="9">
    <location>
        <begin position="111"/>
        <end position="126"/>
    </location>
</feature>
<dbReference type="EMBL" id="CP143786">
    <property type="protein sequence ID" value="WVN87807.1"/>
    <property type="molecule type" value="Genomic_DNA"/>
</dbReference>
<feature type="compositionally biased region" description="Basic and acidic residues" evidence="9">
    <location>
        <begin position="155"/>
        <end position="185"/>
    </location>
</feature>
<feature type="region of interest" description="Disordered" evidence="9">
    <location>
        <begin position="301"/>
        <end position="332"/>
    </location>
</feature>
<dbReference type="Pfam" id="PF03935">
    <property type="entry name" value="SKN1_KRE6_Sbg1"/>
    <property type="match status" value="1"/>
</dbReference>
<feature type="region of interest" description="Disordered" evidence="9">
    <location>
        <begin position="1"/>
        <end position="215"/>
    </location>
</feature>
<feature type="compositionally biased region" description="Basic and acidic residues" evidence="9">
    <location>
        <begin position="301"/>
        <end position="314"/>
    </location>
</feature>
<dbReference type="GO" id="GO:0031505">
    <property type="term" value="P:fungal-type cell wall organization"/>
    <property type="evidence" value="ECO:0007669"/>
    <property type="project" value="TreeGrafter"/>
</dbReference>
<reference evidence="12" key="1">
    <citation type="submission" date="2016-06" db="EMBL/GenBank/DDBJ databases">
        <authorList>
            <person name="Cuomo C."/>
            <person name="Litvintseva A."/>
            <person name="Heitman J."/>
            <person name="Chen Y."/>
            <person name="Sun S."/>
            <person name="Springer D."/>
            <person name="Dromer F."/>
            <person name="Young S."/>
            <person name="Zeng Q."/>
            <person name="Chapman S."/>
            <person name="Gujja S."/>
            <person name="Saif S."/>
            <person name="Birren B."/>
        </authorList>
    </citation>
    <scope>NUCLEOTIDE SEQUENCE</scope>
    <source>
        <strain evidence="12">CBS 7841</strain>
    </source>
</reference>
<keyword evidence="4" id="KW-0735">Signal-anchor</keyword>
<evidence type="ECO:0000256" key="3">
    <source>
        <dbReference type="ARBA" id="ARBA00022692"/>
    </source>
</evidence>
<dbReference type="PANTHER" id="PTHR31361:SF1">
    <property type="entry name" value="BETA-GLUCAN SYNTHESIS-ASSOCIATED PROTEIN KRE6-RELATED"/>
    <property type="match status" value="1"/>
</dbReference>
<keyword evidence="5 10" id="KW-1133">Transmembrane helix</keyword>
<reference evidence="12" key="2">
    <citation type="journal article" date="2022" name="Elife">
        <title>Obligate sexual reproduction of a homothallic fungus closely related to the Cryptococcus pathogenic species complex.</title>
        <authorList>
            <person name="Passer A.R."/>
            <person name="Clancey S.A."/>
            <person name="Shea T."/>
            <person name="David-Palma M."/>
            <person name="Averette A.F."/>
            <person name="Boekhout T."/>
            <person name="Porcel B.M."/>
            <person name="Nowrousian M."/>
            <person name="Cuomo C.A."/>
            <person name="Sun S."/>
            <person name="Heitman J."/>
            <person name="Coelho M.A."/>
        </authorList>
    </citation>
    <scope>NUCLEOTIDE SEQUENCE</scope>
    <source>
        <strain evidence="12">CBS 7841</strain>
    </source>
</reference>
<feature type="compositionally biased region" description="Low complexity" evidence="9">
    <location>
        <begin position="140"/>
        <end position="151"/>
    </location>
</feature>
<organism evidence="12 13">
    <name type="scientific">Cryptococcus depauperatus CBS 7841</name>
    <dbReference type="NCBI Taxonomy" id="1295531"/>
    <lineage>
        <taxon>Eukaryota</taxon>
        <taxon>Fungi</taxon>
        <taxon>Dikarya</taxon>
        <taxon>Basidiomycota</taxon>
        <taxon>Agaricomycotina</taxon>
        <taxon>Tremellomycetes</taxon>
        <taxon>Tremellales</taxon>
        <taxon>Cryptococcaceae</taxon>
        <taxon>Cryptococcus</taxon>
    </lineage>
</organism>
<dbReference type="KEGG" id="cdep:91087213"/>
<dbReference type="InterPro" id="IPR000757">
    <property type="entry name" value="Beta-glucanase-like"/>
</dbReference>
<dbReference type="InterPro" id="IPR005629">
    <property type="entry name" value="Skn1/Kre6/Sbg1"/>
</dbReference>
<evidence type="ECO:0000256" key="8">
    <source>
        <dbReference type="ARBA" id="ARBA00023316"/>
    </source>
</evidence>
<dbReference type="RefSeq" id="XP_066068507.1">
    <property type="nucleotide sequence ID" value="XM_066212410.1"/>
</dbReference>
<feature type="compositionally biased region" description="Polar residues" evidence="9">
    <location>
        <begin position="1"/>
        <end position="15"/>
    </location>
</feature>
<dbReference type="SUPFAM" id="SSF49899">
    <property type="entry name" value="Concanavalin A-like lectins/glucanases"/>
    <property type="match status" value="1"/>
</dbReference>
<keyword evidence="8" id="KW-0961">Cell wall biogenesis/degradation</keyword>
<keyword evidence="6 10" id="KW-0472">Membrane</keyword>
<keyword evidence="7" id="KW-0325">Glycoprotein</keyword>
<comment type="subcellular location">
    <subcellularLocation>
        <location evidence="1">Membrane</location>
        <topology evidence="1">Single-pass type II membrane protein</topology>
    </subcellularLocation>
</comment>
<evidence type="ECO:0000256" key="4">
    <source>
        <dbReference type="ARBA" id="ARBA00022968"/>
    </source>
</evidence>
<sequence>MGSSNNYPWSRQSPQTHRDSPKSSPSPKKHHSRQESEVINASGVRHPSANHRPHASMPHSPSTLRPRSSPRKVTPTDRRGLSHKISSPSLTVPTESNATGAERIIKGTSKWLRDKLDLGNDKDKDGGWLVLDLPVSPFNRSPRIDSSSSIPVPTYDERGYPAKDSSDRRRTLSQDRNHAKIEKARITTVSSPAMLPSGSLTSDPGIHSFLSKTDKGKKPLGYSHNAVLSSFSAHFPPTPKPIPAKSPKSLPNDFYPDTRGLLSNSLSNDPKPASSMDSPRSSIMTRSSVYSWNGSDADSVTRLHLHDDSPPDRKPGKRKEKRRLTLPPSPMKRLGRFAKSEKQKLYDLLPFHVDPALWTPIGPEDDDELHRPDNHDQINFRYCSGRGLANLGCLAIILFAVIILFAGYPLVSYYASKSYIHDNGGFNIGGINATGQVPNISNIFQLIDPETPPEAYHWTSMETGKEWDLVFSDEFNTDGRTFWNGDDPFWEAVDLHYWQTNNLEWYDPGRLTTKNGKLVITLDKIYSHGRNFEGGMMSSWNRFCFTGGYIEVSVSLPGKNDVPGLWPAIWTMGNLGRAGYGGTLDGTWPYSYDSCDVGTLSNQTLNGEPEAALTMGSPSFDMALSYLPGQRLSRCTCLEDETHPGPKHLDGSFIGRAAPEIDVFEATVDLSIRKGQVSQSGQWAPFNAHYSFLNTSKKYYEVVDQDVTHINGYMGSVYQQATSALSITDQECYTAESGCFSVYGFEYGPGADGYISWVSNAHKAWTIRGAAMGPNEEVQVGQRLVSEEPMYIILNLGISENFGAVDFHGLDEMWPVTMEVDYVRVYQDPNNRNIGCDPKDRPTSSYIARYPEAYSNPNITTFDQVPNRKLPKNRLVDRCQL</sequence>
<dbReference type="GO" id="GO:0005789">
    <property type="term" value="C:endoplasmic reticulum membrane"/>
    <property type="evidence" value="ECO:0007669"/>
    <property type="project" value="TreeGrafter"/>
</dbReference>
<dbReference type="FunFam" id="2.60.120.200:FF:000259">
    <property type="entry name" value="Chromosome 9, whole genome shotgun sequence"/>
    <property type="match status" value="1"/>
</dbReference>
<dbReference type="Proteomes" id="UP000094043">
    <property type="component" value="Chromosome 3"/>
</dbReference>
<evidence type="ECO:0000256" key="7">
    <source>
        <dbReference type="ARBA" id="ARBA00023180"/>
    </source>
</evidence>
<dbReference type="PANTHER" id="PTHR31361">
    <property type="entry name" value="BETA-GLUCAN SYNTHESIS-ASSOCIATED PROTEIN KRE6-RELATED"/>
    <property type="match status" value="1"/>
</dbReference>
<dbReference type="PROSITE" id="PS51762">
    <property type="entry name" value="GH16_2"/>
    <property type="match status" value="1"/>
</dbReference>
<keyword evidence="13" id="KW-1185">Reference proteome</keyword>
<dbReference type="Gene3D" id="2.60.120.200">
    <property type="match status" value="2"/>
</dbReference>
<feature type="compositionally biased region" description="Low complexity" evidence="9">
    <location>
        <begin position="58"/>
        <end position="67"/>
    </location>
</feature>
<protein>
    <recommendedName>
        <fullName evidence="11">GH16 domain-containing protein</fullName>
    </recommendedName>
</protein>
<dbReference type="InterPro" id="IPR013320">
    <property type="entry name" value="ConA-like_dom_sf"/>
</dbReference>
<evidence type="ECO:0000256" key="1">
    <source>
        <dbReference type="ARBA" id="ARBA00004606"/>
    </source>
</evidence>
<dbReference type="GO" id="GO:0015926">
    <property type="term" value="F:glucosidase activity"/>
    <property type="evidence" value="ECO:0007669"/>
    <property type="project" value="TreeGrafter"/>
</dbReference>
<feature type="compositionally biased region" description="Basic residues" evidence="9">
    <location>
        <begin position="315"/>
        <end position="324"/>
    </location>
</feature>